<dbReference type="AlphaFoldDB" id="A0A9P4TTB9"/>
<dbReference type="InterPro" id="IPR038883">
    <property type="entry name" value="AN11006-like"/>
</dbReference>
<name>A0A9P4TTB9_9PEZI</name>
<gene>
    <name evidence="1" type="ORF">EJ08DRAFT_702255</name>
</gene>
<comment type="caution">
    <text evidence="1">The sequence shown here is derived from an EMBL/GenBank/DDBJ whole genome shotgun (WGS) entry which is preliminary data.</text>
</comment>
<dbReference type="PANTHER" id="PTHR42085">
    <property type="entry name" value="F-BOX DOMAIN-CONTAINING PROTEIN"/>
    <property type="match status" value="1"/>
</dbReference>
<evidence type="ECO:0000313" key="1">
    <source>
        <dbReference type="EMBL" id="KAF2421004.1"/>
    </source>
</evidence>
<reference evidence="1" key="1">
    <citation type="journal article" date="2020" name="Stud. Mycol.">
        <title>101 Dothideomycetes genomes: a test case for predicting lifestyles and emergence of pathogens.</title>
        <authorList>
            <person name="Haridas S."/>
            <person name="Albert R."/>
            <person name="Binder M."/>
            <person name="Bloem J."/>
            <person name="Labutti K."/>
            <person name="Salamov A."/>
            <person name="Andreopoulos B."/>
            <person name="Baker S."/>
            <person name="Barry K."/>
            <person name="Bills G."/>
            <person name="Bluhm B."/>
            <person name="Cannon C."/>
            <person name="Castanera R."/>
            <person name="Culley D."/>
            <person name="Daum C."/>
            <person name="Ezra D."/>
            <person name="Gonzalez J."/>
            <person name="Henrissat B."/>
            <person name="Kuo A."/>
            <person name="Liang C."/>
            <person name="Lipzen A."/>
            <person name="Lutzoni F."/>
            <person name="Magnuson J."/>
            <person name="Mondo S."/>
            <person name="Nolan M."/>
            <person name="Ohm R."/>
            <person name="Pangilinan J."/>
            <person name="Park H.-J."/>
            <person name="Ramirez L."/>
            <person name="Alfaro M."/>
            <person name="Sun H."/>
            <person name="Tritt A."/>
            <person name="Yoshinaga Y."/>
            <person name="Zwiers L.-H."/>
            <person name="Turgeon B."/>
            <person name="Goodwin S."/>
            <person name="Spatafora J."/>
            <person name="Crous P."/>
            <person name="Grigoriev I."/>
        </authorList>
    </citation>
    <scope>NUCLEOTIDE SEQUENCE</scope>
    <source>
        <strain evidence="1">CBS 130266</strain>
    </source>
</reference>
<keyword evidence="2" id="KW-1185">Reference proteome</keyword>
<protein>
    <submittedName>
        <fullName evidence="1">Uncharacterized protein</fullName>
    </submittedName>
</protein>
<dbReference type="PANTHER" id="PTHR42085:SF2">
    <property type="entry name" value="F-BOX DOMAIN-CONTAINING PROTEIN"/>
    <property type="match status" value="1"/>
</dbReference>
<dbReference type="EMBL" id="MU007104">
    <property type="protein sequence ID" value="KAF2421004.1"/>
    <property type="molecule type" value="Genomic_DNA"/>
</dbReference>
<evidence type="ECO:0000313" key="2">
    <source>
        <dbReference type="Proteomes" id="UP000800235"/>
    </source>
</evidence>
<accession>A0A9P4TTB9</accession>
<organism evidence="1 2">
    <name type="scientific">Tothia fuscella</name>
    <dbReference type="NCBI Taxonomy" id="1048955"/>
    <lineage>
        <taxon>Eukaryota</taxon>
        <taxon>Fungi</taxon>
        <taxon>Dikarya</taxon>
        <taxon>Ascomycota</taxon>
        <taxon>Pezizomycotina</taxon>
        <taxon>Dothideomycetes</taxon>
        <taxon>Pleosporomycetidae</taxon>
        <taxon>Venturiales</taxon>
        <taxon>Cylindrosympodiaceae</taxon>
        <taxon>Tothia</taxon>
    </lineage>
</organism>
<proteinExistence type="predicted"/>
<dbReference type="Proteomes" id="UP000800235">
    <property type="component" value="Unassembled WGS sequence"/>
</dbReference>
<sequence length="251" mass="27502">MAPRTDLLALPAELRLTIYRFLFCTGEIKNHALDDVRPELSAQLLRTCRQVASEGLPILYGENKFCVAYHGIGQALPKLTKFVETSGATAKYIKNIRLCETGSFSGSHDLDLTPVALDTIGKLESLAKIDIAGAIEPVLTSADHDFAKDPTSQDSRSVQLPVQVIDSLFRLFPELKMRMLTKVIPRMAGDNDTDSESYFHSVWYFAAALAGEGFPGLGFVVHEVKRGEVIETGGDEGQGNYELVYGGKYAL</sequence>
<dbReference type="OrthoDB" id="62952at2759"/>